<dbReference type="Pfam" id="PF01037">
    <property type="entry name" value="AsnC_trans_reg"/>
    <property type="match status" value="1"/>
</dbReference>
<dbReference type="SUPFAM" id="SSF46785">
    <property type="entry name" value="Winged helix' DNA-binding domain"/>
    <property type="match status" value="1"/>
</dbReference>
<evidence type="ECO:0000259" key="4">
    <source>
        <dbReference type="PROSITE" id="PS50956"/>
    </source>
</evidence>
<dbReference type="SUPFAM" id="SSF54909">
    <property type="entry name" value="Dimeric alpha+beta barrel"/>
    <property type="match status" value="1"/>
</dbReference>
<dbReference type="InterPro" id="IPR000485">
    <property type="entry name" value="AsnC-type_HTH_dom"/>
</dbReference>
<reference evidence="5 6" key="1">
    <citation type="submission" date="2021-01" db="EMBL/GenBank/DDBJ databases">
        <title>Whole genome shotgun sequence of Microbispora amethystogenes NBRC 101907.</title>
        <authorList>
            <person name="Komaki H."/>
            <person name="Tamura T."/>
        </authorList>
    </citation>
    <scope>NUCLEOTIDE SEQUENCE [LARGE SCALE GENOMIC DNA]</scope>
    <source>
        <strain evidence="5 6">NBRC 101907</strain>
    </source>
</reference>
<dbReference type="PROSITE" id="PS50956">
    <property type="entry name" value="HTH_ASNC_2"/>
    <property type="match status" value="1"/>
</dbReference>
<dbReference type="EMBL" id="BOOB01000050">
    <property type="protein sequence ID" value="GIH35834.1"/>
    <property type="molecule type" value="Genomic_DNA"/>
</dbReference>
<evidence type="ECO:0000313" key="6">
    <source>
        <dbReference type="Proteomes" id="UP000651728"/>
    </source>
</evidence>
<comment type="caution">
    <text evidence="5">The sequence shown here is derived from an EMBL/GenBank/DDBJ whole genome shotgun (WGS) entry which is preliminary data.</text>
</comment>
<dbReference type="InterPro" id="IPR019885">
    <property type="entry name" value="Tscrpt_reg_HTH_AsnC-type_CS"/>
</dbReference>
<keyword evidence="2" id="KW-0238">DNA-binding</keyword>
<evidence type="ECO:0000256" key="2">
    <source>
        <dbReference type="ARBA" id="ARBA00023125"/>
    </source>
</evidence>
<proteinExistence type="predicted"/>
<dbReference type="SMART" id="SM00344">
    <property type="entry name" value="HTH_ASNC"/>
    <property type="match status" value="1"/>
</dbReference>
<dbReference type="PANTHER" id="PTHR30154:SF53">
    <property type="entry name" value="HTH-TYPE TRANSCRIPTIONAL REGULATOR LRPC"/>
    <property type="match status" value="1"/>
</dbReference>
<dbReference type="InterPro" id="IPR036388">
    <property type="entry name" value="WH-like_DNA-bd_sf"/>
</dbReference>
<dbReference type="InterPro" id="IPR011991">
    <property type="entry name" value="ArsR-like_HTH"/>
</dbReference>
<dbReference type="PANTHER" id="PTHR30154">
    <property type="entry name" value="LEUCINE-RESPONSIVE REGULATORY PROTEIN"/>
    <property type="match status" value="1"/>
</dbReference>
<evidence type="ECO:0000256" key="3">
    <source>
        <dbReference type="ARBA" id="ARBA00023163"/>
    </source>
</evidence>
<organism evidence="5 6">
    <name type="scientific">Microbispora amethystogenes</name>
    <dbReference type="NCBI Taxonomy" id="1427754"/>
    <lineage>
        <taxon>Bacteria</taxon>
        <taxon>Bacillati</taxon>
        <taxon>Actinomycetota</taxon>
        <taxon>Actinomycetes</taxon>
        <taxon>Streptosporangiales</taxon>
        <taxon>Streptosporangiaceae</taxon>
        <taxon>Microbispora</taxon>
    </lineage>
</organism>
<dbReference type="Pfam" id="PF13412">
    <property type="entry name" value="HTH_24"/>
    <property type="match status" value="1"/>
</dbReference>
<dbReference type="InterPro" id="IPR019888">
    <property type="entry name" value="Tscrpt_reg_AsnC-like"/>
</dbReference>
<name>A0ABQ4FLY3_9ACTN</name>
<dbReference type="Proteomes" id="UP000651728">
    <property type="component" value="Unassembled WGS sequence"/>
</dbReference>
<dbReference type="CDD" id="cd00090">
    <property type="entry name" value="HTH_ARSR"/>
    <property type="match status" value="1"/>
</dbReference>
<feature type="domain" description="HTH asnC-type" evidence="4">
    <location>
        <begin position="26"/>
        <end position="87"/>
    </location>
</feature>
<keyword evidence="1" id="KW-0805">Transcription regulation</keyword>
<dbReference type="InterPro" id="IPR036390">
    <property type="entry name" value="WH_DNA-bd_sf"/>
</dbReference>
<dbReference type="PRINTS" id="PR00033">
    <property type="entry name" value="HTHASNC"/>
</dbReference>
<evidence type="ECO:0000256" key="1">
    <source>
        <dbReference type="ARBA" id="ARBA00023015"/>
    </source>
</evidence>
<dbReference type="Gene3D" id="3.30.70.920">
    <property type="match status" value="1"/>
</dbReference>
<accession>A0ABQ4FLY3</accession>
<dbReference type="PROSITE" id="PS00519">
    <property type="entry name" value="HTH_ASNC_1"/>
    <property type="match status" value="1"/>
</dbReference>
<dbReference type="Gene3D" id="1.10.10.10">
    <property type="entry name" value="Winged helix-like DNA-binding domain superfamily/Winged helix DNA-binding domain"/>
    <property type="match status" value="1"/>
</dbReference>
<dbReference type="InterPro" id="IPR011008">
    <property type="entry name" value="Dimeric_a/b-barrel"/>
</dbReference>
<gene>
    <name evidence="5" type="ORF">Mam01_59980</name>
</gene>
<keyword evidence="6" id="KW-1185">Reference proteome</keyword>
<dbReference type="InterPro" id="IPR019887">
    <property type="entry name" value="Tscrpt_reg_AsnC/Lrp_C"/>
</dbReference>
<protein>
    <submittedName>
        <fullName evidence="5">AsnC family transcriptional regulator</fullName>
    </submittedName>
</protein>
<sequence>MRAFHRRRGPAAIPRAGPAAATVAGVEEIDRRIVTLLAADGRMSFTDLAKETGLSVSAVHQRVRRLEKRGVIRGYAALVDYDEIGLPLTAFVSIKPNDPSAPDDAPVRLSHLTAIEACHSVAGDESYILKVRVASPLALEELLQQIRASANVSTRTTVVLSTPYDYRSPVLGREPDVGAAEG</sequence>
<evidence type="ECO:0000313" key="5">
    <source>
        <dbReference type="EMBL" id="GIH35834.1"/>
    </source>
</evidence>
<keyword evidence="3" id="KW-0804">Transcription</keyword>